<comment type="caution">
    <text evidence="8">The sequence shown here is derived from an EMBL/GenBank/DDBJ whole genome shotgun (WGS) entry which is preliminary data.</text>
</comment>
<evidence type="ECO:0000256" key="2">
    <source>
        <dbReference type="ARBA" id="ARBA00022723"/>
    </source>
</evidence>
<feature type="binding site" evidence="5">
    <location>
        <position position="9"/>
    </location>
    <ligand>
        <name>Mn(2+)</name>
        <dbReference type="ChEBI" id="CHEBI:29035"/>
        <label>1</label>
    </ligand>
</feature>
<name>A0ABR7EVN7_9FIRM</name>
<dbReference type="Pfam" id="PF01676">
    <property type="entry name" value="Metalloenzyme"/>
    <property type="match status" value="1"/>
</dbReference>
<dbReference type="GO" id="GO:0008973">
    <property type="term" value="F:phosphopentomutase activity"/>
    <property type="evidence" value="ECO:0007669"/>
    <property type="project" value="UniProtKB-EC"/>
</dbReference>
<comment type="catalytic activity">
    <reaction evidence="5">
        <text>alpha-D-ribose 1-phosphate = D-ribose 5-phosphate</text>
        <dbReference type="Rhea" id="RHEA:18793"/>
        <dbReference type="ChEBI" id="CHEBI:57720"/>
        <dbReference type="ChEBI" id="CHEBI:78346"/>
        <dbReference type="EC" id="5.4.2.7"/>
    </reaction>
</comment>
<keyword evidence="9" id="KW-1185">Reference proteome</keyword>
<dbReference type="Gene3D" id="3.30.70.1250">
    <property type="entry name" value="Phosphopentomutase"/>
    <property type="match status" value="1"/>
</dbReference>
<dbReference type="InterPro" id="IPR010045">
    <property type="entry name" value="DeoB"/>
</dbReference>
<dbReference type="SUPFAM" id="SSF143856">
    <property type="entry name" value="DeoB insert domain-like"/>
    <property type="match status" value="1"/>
</dbReference>
<dbReference type="Proteomes" id="UP000647235">
    <property type="component" value="Unassembled WGS sequence"/>
</dbReference>
<dbReference type="NCBIfam" id="TIGR01696">
    <property type="entry name" value="deoB"/>
    <property type="match status" value="1"/>
</dbReference>
<accession>A0ABR7EVN7</accession>
<dbReference type="Gene3D" id="3.40.720.10">
    <property type="entry name" value="Alkaline Phosphatase, subunit A"/>
    <property type="match status" value="1"/>
</dbReference>
<feature type="domain" description="Metalloenzyme" evidence="7">
    <location>
        <begin position="1"/>
        <end position="373"/>
    </location>
</feature>
<feature type="binding site" evidence="5">
    <location>
        <position position="280"/>
    </location>
    <ligand>
        <name>Mn(2+)</name>
        <dbReference type="ChEBI" id="CHEBI:29035"/>
        <label>2</label>
    </ligand>
</feature>
<gene>
    <name evidence="5" type="primary">deoB</name>
    <name evidence="8" type="ORF">H8S07_09020</name>
</gene>
<dbReference type="InterPro" id="IPR017850">
    <property type="entry name" value="Alkaline_phosphatase_core_sf"/>
</dbReference>
<evidence type="ECO:0000256" key="5">
    <source>
        <dbReference type="HAMAP-Rule" id="MF_00740"/>
    </source>
</evidence>
<keyword evidence="2 5" id="KW-0479">Metal-binding</keyword>
<dbReference type="InterPro" id="IPR006124">
    <property type="entry name" value="Metalloenzyme"/>
</dbReference>
<dbReference type="NCBIfam" id="NF003766">
    <property type="entry name" value="PRK05362.1"/>
    <property type="match status" value="1"/>
</dbReference>
<evidence type="ECO:0000313" key="9">
    <source>
        <dbReference type="Proteomes" id="UP000647235"/>
    </source>
</evidence>
<feature type="binding site" evidence="5">
    <location>
        <position position="321"/>
    </location>
    <ligand>
        <name>Mn(2+)</name>
        <dbReference type="ChEBI" id="CHEBI:29035"/>
        <label>1</label>
    </ligand>
</feature>
<evidence type="ECO:0000256" key="6">
    <source>
        <dbReference type="NCBIfam" id="TIGR01696"/>
    </source>
</evidence>
<feature type="binding site" evidence="5">
    <location>
        <position position="333"/>
    </location>
    <ligand>
        <name>Mn(2+)</name>
        <dbReference type="ChEBI" id="CHEBI:29035"/>
        <label>2</label>
    </ligand>
</feature>
<evidence type="ECO:0000256" key="3">
    <source>
        <dbReference type="ARBA" id="ARBA00023211"/>
    </source>
</evidence>
<comment type="pathway">
    <text evidence="5">Carbohydrate degradation; 2-deoxy-D-ribose 1-phosphate degradation; D-glyceraldehyde 3-phosphate and acetaldehyde from 2-deoxy-alpha-D-ribose 1-phosphate: step 1/2.</text>
</comment>
<proteinExistence type="inferred from homology"/>
<dbReference type="SUPFAM" id="SSF53649">
    <property type="entry name" value="Alkaline phosphatase-like"/>
    <property type="match status" value="1"/>
</dbReference>
<dbReference type="RefSeq" id="WP_186855908.1">
    <property type="nucleotide sequence ID" value="NZ_JACOOY010000010.1"/>
</dbReference>
<dbReference type="PANTHER" id="PTHR21110">
    <property type="entry name" value="PHOSPHOPENTOMUTASE"/>
    <property type="match status" value="1"/>
</dbReference>
<dbReference type="InterPro" id="IPR024052">
    <property type="entry name" value="Phosphopentomutase_DeoB_cap_sf"/>
</dbReference>
<organism evidence="8 9">
    <name type="scientific">Dorea hominis</name>
    <dbReference type="NCBI Taxonomy" id="2763040"/>
    <lineage>
        <taxon>Bacteria</taxon>
        <taxon>Bacillati</taxon>
        <taxon>Bacillota</taxon>
        <taxon>Clostridia</taxon>
        <taxon>Lachnospirales</taxon>
        <taxon>Lachnospiraceae</taxon>
        <taxon>Dorea</taxon>
    </lineage>
</organism>
<evidence type="ECO:0000313" key="8">
    <source>
        <dbReference type="EMBL" id="MBC5665417.1"/>
    </source>
</evidence>
<comment type="subcellular location">
    <subcellularLocation>
        <location evidence="5">Cytoplasm</location>
    </subcellularLocation>
</comment>
<dbReference type="HAMAP" id="MF_00740">
    <property type="entry name" value="Phosphopentomut"/>
    <property type="match status" value="1"/>
</dbReference>
<comment type="cofactor">
    <cofactor evidence="5">
        <name>Mn(2+)</name>
        <dbReference type="ChEBI" id="CHEBI:29035"/>
    </cofactor>
    <text evidence="5">Binds 2 manganese ions.</text>
</comment>
<keyword evidence="3 5" id="KW-0464">Manganese</keyword>
<protein>
    <recommendedName>
        <fullName evidence="5 6">Phosphopentomutase</fullName>
        <ecNumber evidence="5 6">5.4.2.7</ecNumber>
    </recommendedName>
    <alternativeName>
        <fullName evidence="5">Phosphodeoxyribomutase</fullName>
    </alternativeName>
</protein>
<keyword evidence="5" id="KW-0963">Cytoplasm</keyword>
<comment type="similarity">
    <text evidence="1 5">Belongs to the phosphopentomutase family.</text>
</comment>
<evidence type="ECO:0000259" key="7">
    <source>
        <dbReference type="Pfam" id="PF01676"/>
    </source>
</evidence>
<dbReference type="PIRSF" id="PIRSF001491">
    <property type="entry name" value="Ppentomutase"/>
    <property type="match status" value="1"/>
</dbReference>
<dbReference type="PANTHER" id="PTHR21110:SF0">
    <property type="entry name" value="PHOSPHOPENTOMUTASE"/>
    <property type="match status" value="1"/>
</dbReference>
<feature type="binding site" evidence="5">
    <location>
        <position position="322"/>
    </location>
    <ligand>
        <name>Mn(2+)</name>
        <dbReference type="ChEBI" id="CHEBI:29035"/>
        <label>1</label>
    </ligand>
</feature>
<keyword evidence="4 5" id="KW-0413">Isomerase</keyword>
<reference evidence="8 9" key="1">
    <citation type="submission" date="2020-08" db="EMBL/GenBank/DDBJ databases">
        <title>Genome public.</title>
        <authorList>
            <person name="Liu C."/>
            <person name="Sun Q."/>
        </authorList>
    </citation>
    <scope>NUCLEOTIDE SEQUENCE [LARGE SCALE GENOMIC DNA]</scope>
    <source>
        <strain evidence="8 9">NSJ-36</strain>
    </source>
</reference>
<evidence type="ECO:0000256" key="4">
    <source>
        <dbReference type="ARBA" id="ARBA00023235"/>
    </source>
</evidence>
<dbReference type="EMBL" id="JACOOY010000010">
    <property type="protein sequence ID" value="MBC5665417.1"/>
    <property type="molecule type" value="Genomic_DNA"/>
</dbReference>
<comment type="catalytic activity">
    <reaction evidence="5">
        <text>2-deoxy-alpha-D-ribose 1-phosphate = 2-deoxy-D-ribose 5-phosphate</text>
        <dbReference type="Rhea" id="RHEA:27658"/>
        <dbReference type="ChEBI" id="CHEBI:57259"/>
        <dbReference type="ChEBI" id="CHEBI:62877"/>
        <dbReference type="EC" id="5.4.2.7"/>
    </reaction>
</comment>
<sequence length="386" mass="42974">MRAFWIVLDSAGIGKAPDAAQFGDEGSNTWKTCYDSGKLNIPNMEKLGIYHIDDMGYGNQDQAAEGCYGRLYESSQGKDTTIGHWEMAGVISPKPFPVYPNGFPEEVLAEFEKQTGRKVLCNKPYSGTDVIRDYGKEHMETGALIVYTSADSVFQIAAHEEVVPIETLYEYCKIARKILMGDHAVARVIARPFIGEYPNFTRTDRRHDFSLVPPKPTILDQLKAAGKDVIGVGKIYDIFAGQGLTETTPNHGNAKNMEKVFEIQKKDFDGLCYINLVDFDMMYGHRRDIPGYTNALNEFDEALGTFLANMRDDDVLFITADHGCDPGYRGTDHTREAVPLLGYSKAWKQGINIGTRDTYADIAATIGELFQIDYTGDGSSFADKLR</sequence>
<feature type="binding site" evidence="5">
    <location>
        <position position="285"/>
    </location>
    <ligand>
        <name>Mn(2+)</name>
        <dbReference type="ChEBI" id="CHEBI:29035"/>
        <label>2</label>
    </ligand>
</feature>
<dbReference type="CDD" id="cd16009">
    <property type="entry name" value="PPM"/>
    <property type="match status" value="1"/>
</dbReference>
<evidence type="ECO:0000256" key="1">
    <source>
        <dbReference type="ARBA" id="ARBA00010373"/>
    </source>
</evidence>
<dbReference type="EC" id="5.4.2.7" evidence="5 6"/>
<comment type="function">
    <text evidence="5">Isomerase that catalyzes the conversion of deoxy-ribose 1-phosphate (dRib-1-P) and ribose 1-phosphate (Rib-1-P) to deoxy-ribose 5-phosphate (dRib-5-P) and ribose 5-phosphate (Rib-5-P), respectively.</text>
</comment>